<evidence type="ECO:0000256" key="1">
    <source>
        <dbReference type="ARBA" id="ARBA00022729"/>
    </source>
</evidence>
<dbReference type="Pfam" id="PF26058">
    <property type="entry name" value="DUF8019"/>
    <property type="match status" value="1"/>
</dbReference>
<dbReference type="Gene3D" id="2.60.120.200">
    <property type="match status" value="1"/>
</dbReference>
<dbReference type="InterPro" id="IPR003034">
    <property type="entry name" value="SAP_dom"/>
</dbReference>
<evidence type="ECO:0000256" key="2">
    <source>
        <dbReference type="ARBA" id="ARBA00023157"/>
    </source>
</evidence>
<sequence length="572" mass="61397">MVVTHLFWFVIQAVSAASLSASLALEPAADELTTSAPHKLVPLCSPDEELIEAHLGPNATAHLMRHQLKKLGSTPSLSARADELRRDLAAALRAQASLPPRSRLDNATALHTVLEQKGEVFSASEPLAELVDKLEARIERECYIINPQRPLAASLALEDLQQATAERMLTSAGSQRDLIGRLYTFQRHCDRMTDAIPGFSCTLSKLDDALSARGLSKTGSKEEKMARLTEAVDAGKEAAAASGGRCDLVAQGPICVEGGKKVLAADAAPRGIIAHFTFDDAHALDTSGMHNHATKPPAVGPGIGGKGHAARYVGAEDYSEIAHHARMAEARDTFSLTLWLYLRQDSTGDWRTVLHKGARDSDRTPTVFLEPLTRGLEFFVSTTDANQPDGERLWSNSFVPLGRWTHLACVAEGHSLRLYINGLLDAENSTVGTIVHNTGNLYLGGDPWRKGGMDGFIDEFKLFSRALTHDEIQADAAGALGGVEPAFVELGCMACNFDAAARSCRLGYHLCNLRELYSGGYAAARQMGWATSNSHTWSREEADAGGAQSTSWSGEAPGTSQLGLGICCVDSE</sequence>
<keyword evidence="1 3" id="KW-0732">Signal</keyword>
<dbReference type="EMBL" id="JWZX01000885">
    <property type="protein sequence ID" value="KOO35400.1"/>
    <property type="molecule type" value="Genomic_DNA"/>
</dbReference>
<proteinExistence type="predicted"/>
<reference evidence="6" key="1">
    <citation type="journal article" date="2015" name="PLoS Genet.">
        <title>Genome Sequence and Transcriptome Analyses of Chrysochromulina tobin: Metabolic Tools for Enhanced Algal Fitness in the Prominent Order Prymnesiales (Haptophyceae).</title>
        <authorList>
            <person name="Hovde B.T."/>
            <person name="Deodato C.R."/>
            <person name="Hunsperger H.M."/>
            <person name="Ryken S.A."/>
            <person name="Yost W."/>
            <person name="Jha R.K."/>
            <person name="Patterson J."/>
            <person name="Monnat R.J. Jr."/>
            <person name="Barlow S.B."/>
            <person name="Starkenburg S.R."/>
            <person name="Cattolico R.A."/>
        </authorList>
    </citation>
    <scope>NUCLEOTIDE SEQUENCE</scope>
    <source>
        <strain evidence="6">CCMP291</strain>
    </source>
</reference>
<dbReference type="PANTHER" id="PTHR42535:SF2">
    <property type="entry name" value="CHROMOSOME UNDETERMINED SCAFFOLD_146, WHOLE GENOME SHOTGUN SEQUENCE"/>
    <property type="match status" value="1"/>
</dbReference>
<dbReference type="SUPFAM" id="SSF49899">
    <property type="entry name" value="Concanavalin A-like lectins/glucanases"/>
    <property type="match status" value="1"/>
</dbReference>
<feature type="chain" id="PRO_5005602493" evidence="3">
    <location>
        <begin position="17"/>
        <end position="572"/>
    </location>
</feature>
<evidence type="ECO:0000259" key="4">
    <source>
        <dbReference type="PROSITE" id="PS50800"/>
    </source>
</evidence>
<keyword evidence="6" id="KW-1185">Reference proteome</keyword>
<gene>
    <name evidence="5" type="ORF">Ctob_015724</name>
</gene>
<dbReference type="PANTHER" id="PTHR42535">
    <property type="entry name" value="OOKINETE PROTEIN, PUTATIVE-RELATED"/>
    <property type="match status" value="1"/>
</dbReference>
<dbReference type="Pfam" id="PF13385">
    <property type="entry name" value="Laminin_G_3"/>
    <property type="match status" value="1"/>
</dbReference>
<evidence type="ECO:0000256" key="3">
    <source>
        <dbReference type="SAM" id="SignalP"/>
    </source>
</evidence>
<dbReference type="InterPro" id="IPR058332">
    <property type="entry name" value="DUF8019"/>
</dbReference>
<feature type="domain" description="SAP" evidence="4">
    <location>
        <begin position="198"/>
        <end position="232"/>
    </location>
</feature>
<dbReference type="InterPro" id="IPR013320">
    <property type="entry name" value="ConA-like_dom_sf"/>
</dbReference>
<name>A0A0M0K994_9EUKA</name>
<dbReference type="OrthoDB" id="347083at2759"/>
<dbReference type="InterPro" id="IPR006558">
    <property type="entry name" value="LamG-like"/>
</dbReference>
<comment type="caution">
    <text evidence="5">The sequence shown here is derived from an EMBL/GenBank/DDBJ whole genome shotgun (WGS) entry which is preliminary data.</text>
</comment>
<dbReference type="AlphaFoldDB" id="A0A0M0K994"/>
<evidence type="ECO:0000313" key="5">
    <source>
        <dbReference type="EMBL" id="KOO35400.1"/>
    </source>
</evidence>
<protein>
    <submittedName>
        <fullName evidence="5">Nli interacting factor-like phosphatase family</fullName>
    </submittedName>
</protein>
<dbReference type="PROSITE" id="PS50800">
    <property type="entry name" value="SAP"/>
    <property type="match status" value="1"/>
</dbReference>
<dbReference type="SMART" id="SM00560">
    <property type="entry name" value="LamGL"/>
    <property type="match status" value="1"/>
</dbReference>
<feature type="signal peptide" evidence="3">
    <location>
        <begin position="1"/>
        <end position="16"/>
    </location>
</feature>
<dbReference type="Proteomes" id="UP000037460">
    <property type="component" value="Unassembled WGS sequence"/>
</dbReference>
<keyword evidence="2" id="KW-1015">Disulfide bond</keyword>
<accession>A0A0M0K994</accession>
<organism evidence="5 6">
    <name type="scientific">Chrysochromulina tobinii</name>
    <dbReference type="NCBI Taxonomy" id="1460289"/>
    <lineage>
        <taxon>Eukaryota</taxon>
        <taxon>Haptista</taxon>
        <taxon>Haptophyta</taxon>
        <taxon>Prymnesiophyceae</taxon>
        <taxon>Prymnesiales</taxon>
        <taxon>Chrysochromulinaceae</taxon>
        <taxon>Chrysochromulina</taxon>
    </lineage>
</organism>
<evidence type="ECO:0000313" key="6">
    <source>
        <dbReference type="Proteomes" id="UP000037460"/>
    </source>
</evidence>